<evidence type="ECO:0000313" key="5">
    <source>
        <dbReference type="Proteomes" id="UP001291309"/>
    </source>
</evidence>
<dbReference type="Gene3D" id="3.40.50.300">
    <property type="entry name" value="P-loop containing nucleotide triphosphate hydrolases"/>
    <property type="match status" value="1"/>
</dbReference>
<evidence type="ECO:0000256" key="2">
    <source>
        <dbReference type="ARBA" id="ARBA00022840"/>
    </source>
</evidence>
<dbReference type="InterPro" id="IPR050625">
    <property type="entry name" value="ParA/MinD_ATPase"/>
</dbReference>
<keyword evidence="1" id="KW-0547">Nucleotide-binding</keyword>
<dbReference type="InterPro" id="IPR027417">
    <property type="entry name" value="P-loop_NTPase"/>
</dbReference>
<evidence type="ECO:0000256" key="1">
    <source>
        <dbReference type="ARBA" id="ARBA00022741"/>
    </source>
</evidence>
<dbReference type="InterPro" id="IPR002586">
    <property type="entry name" value="CobQ/CobB/MinD/ParA_Nub-bd_dom"/>
</dbReference>
<dbReference type="CDD" id="cd01983">
    <property type="entry name" value="SIMIBI"/>
    <property type="match status" value="1"/>
</dbReference>
<reference evidence="4 5" key="1">
    <citation type="submission" date="2023-12" db="EMBL/GenBank/DDBJ databases">
        <title>the genome sequence of Hyalangium sp. s54d21.</title>
        <authorList>
            <person name="Zhang X."/>
        </authorList>
    </citation>
    <scope>NUCLEOTIDE SEQUENCE [LARGE SCALE GENOMIC DNA]</scope>
    <source>
        <strain evidence="5">s54d21</strain>
    </source>
</reference>
<dbReference type="EMBL" id="JAXIVS010000006">
    <property type="protein sequence ID" value="MDY7228639.1"/>
    <property type="molecule type" value="Genomic_DNA"/>
</dbReference>
<dbReference type="SUPFAM" id="SSF52540">
    <property type="entry name" value="P-loop containing nucleoside triphosphate hydrolases"/>
    <property type="match status" value="1"/>
</dbReference>
<dbReference type="RefSeq" id="WP_321547360.1">
    <property type="nucleotide sequence ID" value="NZ_JAXIVS010000006.1"/>
</dbReference>
<dbReference type="NCBIfam" id="NF047398">
    <property type="entry name" value="AAA_KGGVGR"/>
    <property type="match status" value="1"/>
</dbReference>
<sequence length="443" mass="49337">MNATPTKHAVRFDQALNLAVAIIRRTELPNSRIVLIRDLYGRIHLALDDRPPYAAPPEDTIKKLLQALGTELGAFAPDPETDLLLASNLIDPKSLFDSPDNLLLSTEPTYIHLVERQVIGSDWLRQPSTATPAQTHRATMFGIKGGVGRSTATAVWARHLAQKDRRVLVIDLDLESPGVGSSLLPHESHPDFGVIDWLVEDAVGQSDRLLFQDMVARSTLAEGTQGEVLVVPAGGRARASYDYLAKLSRAYMPIQTEKRMLEFGDRIERFVSQAEDTYKPDVTIIDSRAGMHDIAAAAITRLGALCLLFAGNSRQTWADYELLFQKWRAHPERAVAIRENLKMVAALIPEIGADAYIERFSLSAYRLFQDFLYEEAEATDLDAFNYDIGDEDAPHHPIRIRWSRAFLEFDPVRGVETLGQEQVDAAFGHFLAEASRLLLGEEA</sequence>
<keyword evidence="2" id="KW-0067">ATP-binding</keyword>
<proteinExistence type="predicted"/>
<dbReference type="PANTHER" id="PTHR43384:SF6">
    <property type="entry name" value="SEPTUM SITE-DETERMINING PROTEIN MIND HOMOLOG, CHLOROPLASTIC"/>
    <property type="match status" value="1"/>
</dbReference>
<evidence type="ECO:0000313" key="4">
    <source>
        <dbReference type="EMBL" id="MDY7228639.1"/>
    </source>
</evidence>
<protein>
    <recommendedName>
        <fullName evidence="3">CobQ/CobB/MinD/ParA nucleotide binding domain-containing protein</fullName>
    </recommendedName>
</protein>
<evidence type="ECO:0000259" key="3">
    <source>
        <dbReference type="Pfam" id="PF01656"/>
    </source>
</evidence>
<dbReference type="PANTHER" id="PTHR43384">
    <property type="entry name" value="SEPTUM SITE-DETERMINING PROTEIN MIND HOMOLOG, CHLOROPLASTIC-RELATED"/>
    <property type="match status" value="1"/>
</dbReference>
<gene>
    <name evidence="4" type="ORF">SYV04_19610</name>
</gene>
<feature type="domain" description="CobQ/CobB/MinD/ParA nucleotide binding" evidence="3">
    <location>
        <begin position="140"/>
        <end position="177"/>
    </location>
</feature>
<accession>A0ABU5H6C3</accession>
<dbReference type="Proteomes" id="UP001291309">
    <property type="component" value="Unassembled WGS sequence"/>
</dbReference>
<comment type="caution">
    <text evidence="4">The sequence shown here is derived from an EMBL/GenBank/DDBJ whole genome shotgun (WGS) entry which is preliminary data.</text>
</comment>
<dbReference type="Pfam" id="PF01656">
    <property type="entry name" value="CbiA"/>
    <property type="match status" value="1"/>
</dbReference>
<name>A0ABU5H6C3_9BACT</name>
<keyword evidence="5" id="KW-1185">Reference proteome</keyword>
<organism evidence="4 5">
    <name type="scientific">Hyalangium rubrum</name>
    <dbReference type="NCBI Taxonomy" id="3103134"/>
    <lineage>
        <taxon>Bacteria</taxon>
        <taxon>Pseudomonadati</taxon>
        <taxon>Myxococcota</taxon>
        <taxon>Myxococcia</taxon>
        <taxon>Myxococcales</taxon>
        <taxon>Cystobacterineae</taxon>
        <taxon>Archangiaceae</taxon>
        <taxon>Hyalangium</taxon>
    </lineage>
</organism>